<sequence>MGREQDLILAVKNGDVTGVQKLVAKVKAAKTKLLGSTKRLNVNYQDADGFSALHHAALGGSLELIALLLEAQATVDIKDSNGMRPLHYAAWQGRLEPVRLLLRASAAVNAASLDGQIPLHLAAQYGHYEVSEMLLQHQSNPCLVNKAKKTPLDLACEFGRLKVAQLLLNSHLCVALLEGEAKDPCDPNYTTPLHLAAKNGHREVIRQLLRAGIEINRQTKTGTALHEAALYGKTEVVRLLLEGGVDVNIRNTYNQTALDIVNQFTTSQASREIKQLLREASGILKVRALKDFWNLHDPTALNVRAGDVITVRPRCPFANPDGSLAFAWAPTVDLPLC</sequence>
<dbReference type="FunFam" id="1.25.40.20:FF:000053">
    <property type="entry name" value="caskin-2 isoform X1"/>
    <property type="match status" value="1"/>
</dbReference>
<dbReference type="InterPro" id="IPR002110">
    <property type="entry name" value="Ankyrin_rpt"/>
</dbReference>
<dbReference type="InterPro" id="IPR033635">
    <property type="entry name" value="ANKS1/Caskin"/>
</dbReference>
<dbReference type="Pfam" id="PF12796">
    <property type="entry name" value="Ank_2"/>
    <property type="match status" value="3"/>
</dbReference>
<dbReference type="FunFam" id="1.25.40.20:FF:000042">
    <property type="entry name" value="caskin-2 isoform X2"/>
    <property type="match status" value="1"/>
</dbReference>
<evidence type="ECO:0000256" key="3">
    <source>
        <dbReference type="PROSITE-ProRule" id="PRU00023"/>
    </source>
</evidence>
<evidence type="ECO:0000256" key="1">
    <source>
        <dbReference type="ARBA" id="ARBA00022737"/>
    </source>
</evidence>
<dbReference type="InterPro" id="IPR036770">
    <property type="entry name" value="Ankyrin_rpt-contain_sf"/>
</dbReference>
<evidence type="ECO:0000313" key="4">
    <source>
        <dbReference type="EMBL" id="HDC65152.1"/>
    </source>
</evidence>
<dbReference type="PROSITE" id="PS50088">
    <property type="entry name" value="ANK_REPEAT"/>
    <property type="match status" value="5"/>
</dbReference>
<dbReference type="PANTHER" id="PTHR24174:SF18">
    <property type="entry name" value="CASKIN-2"/>
    <property type="match status" value="1"/>
</dbReference>
<evidence type="ECO:0000256" key="2">
    <source>
        <dbReference type="ARBA" id="ARBA00023043"/>
    </source>
</evidence>
<feature type="repeat" description="ANK" evidence="3">
    <location>
        <begin position="220"/>
        <end position="252"/>
    </location>
</feature>
<feature type="repeat" description="ANK" evidence="3">
    <location>
        <begin position="114"/>
        <end position="146"/>
    </location>
</feature>
<feature type="repeat" description="ANK" evidence="3">
    <location>
        <begin position="81"/>
        <end position="113"/>
    </location>
</feature>
<feature type="repeat" description="ANK" evidence="3">
    <location>
        <begin position="48"/>
        <end position="80"/>
    </location>
</feature>
<feature type="repeat" description="ANK" evidence="3">
    <location>
        <begin position="188"/>
        <end position="220"/>
    </location>
</feature>
<dbReference type="AlphaFoldDB" id="A0A481C6F1"/>
<dbReference type="SUPFAM" id="SSF48403">
    <property type="entry name" value="Ankyrin repeat"/>
    <property type="match status" value="1"/>
</dbReference>
<dbReference type="PRINTS" id="PR01415">
    <property type="entry name" value="ANKYRIN"/>
</dbReference>
<organism evidence="4">
    <name type="scientific">Sus scrofa</name>
    <name type="common">Pig</name>
    <dbReference type="NCBI Taxonomy" id="9823"/>
    <lineage>
        <taxon>Eukaryota</taxon>
        <taxon>Metazoa</taxon>
        <taxon>Chordata</taxon>
        <taxon>Craniata</taxon>
        <taxon>Vertebrata</taxon>
        <taxon>Euteleostomi</taxon>
        <taxon>Mammalia</taxon>
        <taxon>Eutheria</taxon>
        <taxon>Laurasiatheria</taxon>
        <taxon>Artiodactyla</taxon>
        <taxon>Suina</taxon>
        <taxon>Suidae</taxon>
        <taxon>Sus</taxon>
    </lineage>
</organism>
<keyword evidence="2 3" id="KW-0040">ANK repeat</keyword>
<dbReference type="EMBL" id="DQIR01309674">
    <property type="protein sequence ID" value="HDC65152.1"/>
    <property type="molecule type" value="Transcribed_RNA"/>
</dbReference>
<reference evidence="4" key="1">
    <citation type="journal article" date="2019" name="PeerJ">
        <title>Genes of the pig, Sus scrofa, reconstructed with EvidentialGene.</title>
        <authorList>
            <person name="Gilbert D.G."/>
        </authorList>
    </citation>
    <scope>NUCLEOTIDE SEQUENCE</scope>
</reference>
<name>A0A481C6F1_PIG</name>
<dbReference type="Gene3D" id="2.30.30.40">
    <property type="entry name" value="SH3 Domains"/>
    <property type="match status" value="1"/>
</dbReference>
<dbReference type="PROSITE" id="PS50297">
    <property type="entry name" value="ANK_REP_REGION"/>
    <property type="match status" value="5"/>
</dbReference>
<proteinExistence type="predicted"/>
<keyword evidence="1" id="KW-0677">Repeat</keyword>
<dbReference type="Gene3D" id="1.25.40.20">
    <property type="entry name" value="Ankyrin repeat-containing domain"/>
    <property type="match status" value="3"/>
</dbReference>
<accession>A0A481C6F1</accession>
<dbReference type="SMART" id="SM00248">
    <property type="entry name" value="ANK"/>
    <property type="match status" value="6"/>
</dbReference>
<protein>
    <submittedName>
        <fullName evidence="4">Caskin-2 isoform a-like</fullName>
    </submittedName>
</protein>
<dbReference type="FunFam" id="1.25.40.20:FF:000139">
    <property type="entry name" value="caskin-2 isoform X1"/>
    <property type="match status" value="1"/>
</dbReference>
<dbReference type="PANTHER" id="PTHR24174">
    <property type="entry name" value="ANKYRIN REPEAT AND STERILE ALPHA MOTIF DOMAIN-CONTAINING PROTEIN 1"/>
    <property type="match status" value="1"/>
</dbReference>
<dbReference type="EMBL" id="DQIR01262134">
    <property type="protein sequence ID" value="HDC17612.1"/>
    <property type="molecule type" value="Transcribed_RNA"/>
</dbReference>